<sequence>MDENQHLNQSFDSSSSTLTHCKDLGTTDSECDSSINNFDSNKPYILNGNGREVFKHLALARVVRGYYNIYIADPSLSRLMDIPFKNTIHFVFGHPVFGPLSGRKGPLTFEDMEEVQNACSETCIDGQTERQPIFPPTSDVKKMAKLRRELGYSGVLSVQYGEDLKLLPLKDAHKRWLLIHHGPTSDKYIAIAKQDPKFRRDCLLKLFHKGKPSSNCSRSSIGSQ</sequence>
<accession>A0A4D6NTV8</accession>
<evidence type="ECO:0000313" key="2">
    <source>
        <dbReference type="Proteomes" id="UP000501690"/>
    </source>
</evidence>
<proteinExistence type="predicted"/>
<reference evidence="1 2" key="1">
    <citation type="submission" date="2019-04" db="EMBL/GenBank/DDBJ databases">
        <title>An improved genome assembly and genetic linkage map for asparagus bean, Vigna unguiculata ssp. sesquipedialis.</title>
        <authorList>
            <person name="Xia Q."/>
            <person name="Zhang R."/>
            <person name="Dong Y."/>
        </authorList>
    </citation>
    <scope>NUCLEOTIDE SEQUENCE [LARGE SCALE GENOMIC DNA]</scope>
    <source>
        <tissue evidence="1">Leaf</tissue>
    </source>
</reference>
<dbReference type="Proteomes" id="UP000501690">
    <property type="component" value="Linkage Group LG11"/>
</dbReference>
<dbReference type="EMBL" id="CP039355">
    <property type="protein sequence ID" value="QCE16412.1"/>
    <property type="molecule type" value="Genomic_DNA"/>
</dbReference>
<evidence type="ECO:0000313" key="1">
    <source>
        <dbReference type="EMBL" id="QCE16412.1"/>
    </source>
</evidence>
<name>A0A4D6NTV8_VIGUN</name>
<organism evidence="1 2">
    <name type="scientific">Vigna unguiculata</name>
    <name type="common">Cowpea</name>
    <dbReference type="NCBI Taxonomy" id="3917"/>
    <lineage>
        <taxon>Eukaryota</taxon>
        <taxon>Viridiplantae</taxon>
        <taxon>Streptophyta</taxon>
        <taxon>Embryophyta</taxon>
        <taxon>Tracheophyta</taxon>
        <taxon>Spermatophyta</taxon>
        <taxon>Magnoliopsida</taxon>
        <taxon>eudicotyledons</taxon>
        <taxon>Gunneridae</taxon>
        <taxon>Pentapetalae</taxon>
        <taxon>rosids</taxon>
        <taxon>fabids</taxon>
        <taxon>Fabales</taxon>
        <taxon>Fabaceae</taxon>
        <taxon>Papilionoideae</taxon>
        <taxon>50 kb inversion clade</taxon>
        <taxon>NPAAA clade</taxon>
        <taxon>indigoferoid/millettioid clade</taxon>
        <taxon>Phaseoleae</taxon>
        <taxon>Vigna</taxon>
    </lineage>
</organism>
<protein>
    <submittedName>
        <fullName evidence="1">Uncharacterized protein</fullName>
    </submittedName>
</protein>
<dbReference type="AlphaFoldDB" id="A0A4D6NTV8"/>
<gene>
    <name evidence="1" type="ORF">DEO72_LG11g3427</name>
</gene>
<keyword evidence="2" id="KW-1185">Reference proteome</keyword>